<evidence type="ECO:0000313" key="7">
    <source>
        <dbReference type="Proteomes" id="UP001597508"/>
    </source>
</evidence>
<keyword evidence="7" id="KW-1185">Reference proteome</keyword>
<dbReference type="Pfam" id="PF12833">
    <property type="entry name" value="HTH_18"/>
    <property type="match status" value="1"/>
</dbReference>
<keyword evidence="4" id="KW-1133">Transmembrane helix</keyword>
<comment type="caution">
    <text evidence="6">The sequence shown here is derived from an EMBL/GenBank/DDBJ whole genome shotgun (WGS) entry which is preliminary data.</text>
</comment>
<dbReference type="SMART" id="SM00342">
    <property type="entry name" value="HTH_ARAC"/>
    <property type="match status" value="1"/>
</dbReference>
<gene>
    <name evidence="6" type="ORF">ACFSRZ_01405</name>
</gene>
<name>A0ABW5LPF4_9FLAO</name>
<dbReference type="PROSITE" id="PS00041">
    <property type="entry name" value="HTH_ARAC_FAMILY_1"/>
    <property type="match status" value="1"/>
</dbReference>
<keyword evidence="1" id="KW-0805">Transcription regulation</keyword>
<dbReference type="PANTHER" id="PTHR43280:SF29">
    <property type="entry name" value="ARAC-FAMILY TRANSCRIPTIONAL REGULATOR"/>
    <property type="match status" value="1"/>
</dbReference>
<dbReference type="InterPro" id="IPR018060">
    <property type="entry name" value="HTH_AraC"/>
</dbReference>
<accession>A0ABW5LPF4</accession>
<dbReference type="InterPro" id="IPR020449">
    <property type="entry name" value="Tscrpt_reg_AraC-type_HTH"/>
</dbReference>
<keyword evidence="2" id="KW-0238">DNA-binding</keyword>
<feature type="transmembrane region" description="Helical" evidence="4">
    <location>
        <begin position="193"/>
        <end position="213"/>
    </location>
</feature>
<dbReference type="RefSeq" id="WP_379664729.1">
    <property type="nucleotide sequence ID" value="NZ_JBHULH010000001.1"/>
</dbReference>
<evidence type="ECO:0000256" key="2">
    <source>
        <dbReference type="ARBA" id="ARBA00023125"/>
    </source>
</evidence>
<feature type="transmembrane region" description="Helical" evidence="4">
    <location>
        <begin position="130"/>
        <end position="148"/>
    </location>
</feature>
<evidence type="ECO:0000256" key="4">
    <source>
        <dbReference type="SAM" id="Phobius"/>
    </source>
</evidence>
<evidence type="ECO:0000256" key="1">
    <source>
        <dbReference type="ARBA" id="ARBA00023015"/>
    </source>
</evidence>
<keyword evidence="4" id="KW-0812">Transmembrane</keyword>
<reference evidence="7" key="1">
    <citation type="journal article" date="2019" name="Int. J. Syst. Evol. Microbiol.">
        <title>The Global Catalogue of Microorganisms (GCM) 10K type strain sequencing project: providing services to taxonomists for standard genome sequencing and annotation.</title>
        <authorList>
            <consortium name="The Broad Institute Genomics Platform"/>
            <consortium name="The Broad Institute Genome Sequencing Center for Infectious Disease"/>
            <person name="Wu L."/>
            <person name="Ma J."/>
        </authorList>
    </citation>
    <scope>NUCLEOTIDE SEQUENCE [LARGE SCALE GENOMIC DNA]</scope>
    <source>
        <strain evidence="7">KCTC 52127</strain>
    </source>
</reference>
<evidence type="ECO:0000256" key="3">
    <source>
        <dbReference type="ARBA" id="ARBA00023163"/>
    </source>
</evidence>
<dbReference type="Gene3D" id="1.10.10.60">
    <property type="entry name" value="Homeodomain-like"/>
    <property type="match status" value="2"/>
</dbReference>
<organism evidence="6 7">
    <name type="scientific">Pseudotenacibaculum haliotis</name>
    <dbReference type="NCBI Taxonomy" id="1862138"/>
    <lineage>
        <taxon>Bacteria</taxon>
        <taxon>Pseudomonadati</taxon>
        <taxon>Bacteroidota</taxon>
        <taxon>Flavobacteriia</taxon>
        <taxon>Flavobacteriales</taxon>
        <taxon>Flavobacteriaceae</taxon>
        <taxon>Pseudotenacibaculum</taxon>
    </lineage>
</organism>
<evidence type="ECO:0000313" key="6">
    <source>
        <dbReference type="EMBL" id="MFD2566006.1"/>
    </source>
</evidence>
<dbReference type="SUPFAM" id="SSF46689">
    <property type="entry name" value="Homeodomain-like"/>
    <property type="match status" value="1"/>
</dbReference>
<dbReference type="PROSITE" id="PS01124">
    <property type="entry name" value="HTH_ARAC_FAMILY_2"/>
    <property type="match status" value="1"/>
</dbReference>
<keyword evidence="3" id="KW-0804">Transcription</keyword>
<protein>
    <submittedName>
        <fullName evidence="6">Helix-turn-helix domain-containing protein</fullName>
    </submittedName>
</protein>
<feature type="transmembrane region" description="Helical" evidence="4">
    <location>
        <begin position="6"/>
        <end position="27"/>
    </location>
</feature>
<keyword evidence="4" id="KW-0472">Membrane</keyword>
<dbReference type="InterPro" id="IPR009057">
    <property type="entry name" value="Homeodomain-like_sf"/>
</dbReference>
<proteinExistence type="predicted"/>
<feature type="transmembrane region" description="Helical" evidence="4">
    <location>
        <begin position="100"/>
        <end position="118"/>
    </location>
</feature>
<feature type="transmembrane region" description="Helical" evidence="4">
    <location>
        <begin position="169"/>
        <end position="187"/>
    </location>
</feature>
<dbReference type="EMBL" id="JBHULH010000001">
    <property type="protein sequence ID" value="MFD2566006.1"/>
    <property type="molecule type" value="Genomic_DNA"/>
</dbReference>
<dbReference type="InterPro" id="IPR018062">
    <property type="entry name" value="HTH_AraC-typ_CS"/>
</dbReference>
<sequence>MEISKELLFFFSALGAFNGVILSLYFLFFVKSRHISNKFLGAFLLMISIRTGKSVFFYFNPDLSFHYLQFGLTACLFIGPFLYFYIMSVKGAHNSIKKEWIYHFTFLLITALVVGFLYPFKTNIDLWRPYFIDAIYYVWLVYTLLSLYKLLPALKEALKGRSKVTSSDVWVLSIFFGNFAVWASYKFSYFTSYITGALTFSFLFYLMILFLFFNRKKSKIIFNPTEKYADKKFESSEAEALIEVLKNVMSEESLYKNPNLKSSDVAKKIQLTTHQFSQLLNDNLGKNFASFVNEYRIEEAKKKLLSNSSFTLEAIAYECGFNSKSTFYTAFKKIVGITPSQFRSSNL</sequence>
<dbReference type="PANTHER" id="PTHR43280">
    <property type="entry name" value="ARAC-FAMILY TRANSCRIPTIONAL REGULATOR"/>
    <property type="match status" value="1"/>
</dbReference>
<feature type="domain" description="HTH araC/xylS-type" evidence="5">
    <location>
        <begin position="239"/>
        <end position="345"/>
    </location>
</feature>
<dbReference type="Proteomes" id="UP001597508">
    <property type="component" value="Unassembled WGS sequence"/>
</dbReference>
<dbReference type="PRINTS" id="PR00032">
    <property type="entry name" value="HTHARAC"/>
</dbReference>
<feature type="transmembrane region" description="Helical" evidence="4">
    <location>
        <begin position="65"/>
        <end position="88"/>
    </location>
</feature>
<evidence type="ECO:0000259" key="5">
    <source>
        <dbReference type="PROSITE" id="PS01124"/>
    </source>
</evidence>